<evidence type="ECO:0000313" key="3">
    <source>
        <dbReference type="Proteomes" id="UP000036325"/>
    </source>
</evidence>
<sequence>MQNAKPEPIDIPLALYLQGEAVVDPDVKGQHPLFYGTISGLKGYRRDLHAYIKVLPAERLFAETMSASIGRYFGLPIPLTALAVARGKDVGRGQGKCIVLASVDTNAVPMSRVINFDKVSHLLNKWSHLHAAIVFDELLANTDRNLRNLLIGGDGAIWLIDHEEALSAPSLQASENIRNHLLGMVIGEVSEFERHQASKKLKDRSAPAYTANFRNHAAASQPHYCQVDQAHVDKVVDFLESRVKHMSALMDGALGFKQKTMAV</sequence>
<accession>A0A0J6LD16</accession>
<gene>
    <name evidence="2" type="ORF">TU86_18525</name>
</gene>
<organism evidence="2 3">
    <name type="scientific">Pseudomonas weihenstephanensis</name>
    <dbReference type="NCBI Taxonomy" id="1608994"/>
    <lineage>
        <taxon>Bacteria</taxon>
        <taxon>Pseudomonadati</taxon>
        <taxon>Pseudomonadota</taxon>
        <taxon>Gammaproteobacteria</taxon>
        <taxon>Pseudomonadales</taxon>
        <taxon>Pseudomonadaceae</taxon>
        <taxon>Pseudomonas</taxon>
    </lineage>
</organism>
<reference evidence="2 3" key="1">
    <citation type="submission" date="2015-02" db="EMBL/GenBank/DDBJ databases">
        <title>Pseudomonas helleri sp. nov. and Pseudomonas weihenstephanensis sp. nov., isolated from raw cows milk.</title>
        <authorList>
            <person name="von Neubeck M."/>
            <person name="Huptas C."/>
            <person name="Wenning M."/>
            <person name="Scherer S."/>
        </authorList>
    </citation>
    <scope>NUCLEOTIDE SEQUENCE [LARGE SCALE GENOMIC DNA]</scope>
    <source>
        <strain evidence="2 3">DSM 29166</strain>
    </source>
</reference>
<name>A0A0J6LD16_9PSED</name>
<evidence type="ECO:0000259" key="1">
    <source>
        <dbReference type="Pfam" id="PF20613"/>
    </source>
</evidence>
<dbReference type="InterPro" id="IPR046748">
    <property type="entry name" value="HipA_2"/>
</dbReference>
<dbReference type="AlphaFoldDB" id="A0A0J6LD16"/>
<proteinExistence type="predicted"/>
<dbReference type="OrthoDB" id="9128719at2"/>
<dbReference type="Proteomes" id="UP000036325">
    <property type="component" value="Unassembled WGS sequence"/>
</dbReference>
<dbReference type="EMBL" id="JYLF01000009">
    <property type="protein sequence ID" value="KMN12256.1"/>
    <property type="molecule type" value="Genomic_DNA"/>
</dbReference>
<dbReference type="RefSeq" id="WP_048365774.1">
    <property type="nucleotide sequence ID" value="NZ_JYLF01000009.1"/>
</dbReference>
<comment type="caution">
    <text evidence="2">The sequence shown here is derived from an EMBL/GenBank/DDBJ whole genome shotgun (WGS) entry which is preliminary data.</text>
</comment>
<feature type="domain" description="HipA-like kinase" evidence="1">
    <location>
        <begin position="56"/>
        <end position="189"/>
    </location>
</feature>
<dbReference type="PATRIC" id="fig|1608994.3.peg.4417"/>
<protein>
    <recommendedName>
        <fullName evidence="1">HipA-like kinase domain-containing protein</fullName>
    </recommendedName>
</protein>
<evidence type="ECO:0000313" key="2">
    <source>
        <dbReference type="EMBL" id="KMN12256.1"/>
    </source>
</evidence>
<dbReference type="Pfam" id="PF20613">
    <property type="entry name" value="HipA_2"/>
    <property type="match status" value="1"/>
</dbReference>
<dbReference type="STRING" id="1608994.TU86_18525"/>